<dbReference type="Pfam" id="PF13442">
    <property type="entry name" value="Cytochrome_CBB3"/>
    <property type="match status" value="1"/>
</dbReference>
<accession>A0A4Q7ZCE8</accession>
<dbReference type="EMBL" id="SHKX01000010">
    <property type="protein sequence ID" value="RZU47854.1"/>
    <property type="molecule type" value="Genomic_DNA"/>
</dbReference>
<dbReference type="PANTHER" id="PTHR40942:SF4">
    <property type="entry name" value="CYTOCHROME C5"/>
    <property type="match status" value="1"/>
</dbReference>
<keyword evidence="3 4" id="KW-0408">Iron</keyword>
<keyword evidence="2 4" id="KW-0479">Metal-binding</keyword>
<protein>
    <submittedName>
        <fullName evidence="6">Cbb3-type cytochrome c oxidase subunit III</fullName>
    </submittedName>
</protein>
<dbReference type="GO" id="GO:0009055">
    <property type="term" value="F:electron transfer activity"/>
    <property type="evidence" value="ECO:0007669"/>
    <property type="project" value="InterPro"/>
</dbReference>
<dbReference type="AlphaFoldDB" id="A0A4Q7ZCE8"/>
<keyword evidence="7" id="KW-1185">Reference proteome</keyword>
<evidence type="ECO:0000313" key="6">
    <source>
        <dbReference type="EMBL" id="RZU47854.1"/>
    </source>
</evidence>
<feature type="domain" description="Cytochrome c" evidence="5">
    <location>
        <begin position="28"/>
        <end position="116"/>
    </location>
</feature>
<proteinExistence type="predicted"/>
<reference evidence="6 7" key="1">
    <citation type="submission" date="2019-02" db="EMBL/GenBank/DDBJ databases">
        <title>Genomic Encyclopedia of Type Strains, Phase IV (KMG-IV): sequencing the most valuable type-strain genomes for metagenomic binning, comparative biology and taxonomic classification.</title>
        <authorList>
            <person name="Goeker M."/>
        </authorList>
    </citation>
    <scope>NUCLEOTIDE SEQUENCE [LARGE SCALE GENOMIC DNA]</scope>
    <source>
        <strain evidence="6 7">DSM 105135</strain>
    </source>
</reference>
<dbReference type="RefSeq" id="WP_207224567.1">
    <property type="nucleotide sequence ID" value="NZ_SHKX01000010.1"/>
</dbReference>
<dbReference type="PROSITE" id="PS51007">
    <property type="entry name" value="CYTC"/>
    <property type="match status" value="1"/>
</dbReference>
<evidence type="ECO:0000256" key="2">
    <source>
        <dbReference type="ARBA" id="ARBA00022723"/>
    </source>
</evidence>
<evidence type="ECO:0000256" key="3">
    <source>
        <dbReference type="ARBA" id="ARBA00023004"/>
    </source>
</evidence>
<keyword evidence="1 4" id="KW-0349">Heme</keyword>
<organism evidence="6 7">
    <name type="scientific">Fluviicoccus keumensis</name>
    <dbReference type="NCBI Taxonomy" id="1435465"/>
    <lineage>
        <taxon>Bacteria</taxon>
        <taxon>Pseudomonadati</taxon>
        <taxon>Pseudomonadota</taxon>
        <taxon>Gammaproteobacteria</taxon>
        <taxon>Moraxellales</taxon>
        <taxon>Moraxellaceae</taxon>
        <taxon>Fluviicoccus</taxon>
    </lineage>
</organism>
<gene>
    <name evidence="6" type="ORF">EV700_0821</name>
</gene>
<comment type="caution">
    <text evidence="6">The sequence shown here is derived from an EMBL/GenBank/DDBJ whole genome shotgun (WGS) entry which is preliminary data.</text>
</comment>
<dbReference type="InterPro" id="IPR009056">
    <property type="entry name" value="Cyt_c-like_dom"/>
</dbReference>
<name>A0A4Q7ZCE8_9GAMM</name>
<dbReference type="PANTHER" id="PTHR40942">
    <property type="match status" value="1"/>
</dbReference>
<sequence length="117" mass="12383">MEAFITAVGRLAVLAGLVFPIMLLAPAARAESGKQFYQHICATCHADGGQLGAPVIGDRQAWAPRIARGKSALYATALKGGHAAAKSAAMPGKDDLEGRYSDRQIKAAVDYMIRRSQ</sequence>
<dbReference type="SUPFAM" id="SSF46626">
    <property type="entry name" value="Cytochrome c"/>
    <property type="match status" value="1"/>
</dbReference>
<evidence type="ECO:0000256" key="1">
    <source>
        <dbReference type="ARBA" id="ARBA00022617"/>
    </source>
</evidence>
<dbReference type="GO" id="GO:0046872">
    <property type="term" value="F:metal ion binding"/>
    <property type="evidence" value="ECO:0007669"/>
    <property type="project" value="UniProtKB-KW"/>
</dbReference>
<dbReference type="InterPro" id="IPR036909">
    <property type="entry name" value="Cyt_c-like_dom_sf"/>
</dbReference>
<dbReference type="Proteomes" id="UP000292423">
    <property type="component" value="Unassembled WGS sequence"/>
</dbReference>
<dbReference type="GO" id="GO:0020037">
    <property type="term" value="F:heme binding"/>
    <property type="evidence" value="ECO:0007669"/>
    <property type="project" value="InterPro"/>
</dbReference>
<evidence type="ECO:0000256" key="4">
    <source>
        <dbReference type="PROSITE-ProRule" id="PRU00433"/>
    </source>
</evidence>
<dbReference type="Gene3D" id="1.10.760.10">
    <property type="entry name" value="Cytochrome c-like domain"/>
    <property type="match status" value="1"/>
</dbReference>
<evidence type="ECO:0000259" key="5">
    <source>
        <dbReference type="PROSITE" id="PS51007"/>
    </source>
</evidence>
<evidence type="ECO:0000313" key="7">
    <source>
        <dbReference type="Proteomes" id="UP000292423"/>
    </source>
</evidence>